<gene>
    <name evidence="1" type="ORF">DFH08DRAFT_953932</name>
</gene>
<evidence type="ECO:0000313" key="1">
    <source>
        <dbReference type="EMBL" id="KAJ7356595.1"/>
    </source>
</evidence>
<name>A0AAD7EWV2_9AGAR</name>
<dbReference type="Proteomes" id="UP001218218">
    <property type="component" value="Unassembled WGS sequence"/>
</dbReference>
<comment type="caution">
    <text evidence="1">The sequence shown here is derived from an EMBL/GenBank/DDBJ whole genome shotgun (WGS) entry which is preliminary data.</text>
</comment>
<protein>
    <submittedName>
        <fullName evidence="1">Uncharacterized protein</fullName>
    </submittedName>
</protein>
<sequence length="205" mass="23834">MSMNIERHRTHFTSAPRVLDAVLDVVDEQHRAVYKDWYTAPSLPRFWSCDWAIWKATELWLPSRGGVEYNLTGPFPLPAAPIPPIAFFDADGYGCGDLDDFAFVCEGRYYLYEHAPYRVRWYYATYAEPRGVFACTARYHELFARARELREIRESIGAGVRQMTEEAQAELLIVRQQRRLEGRVPPLNDRYTLLFGDPELCGEWS</sequence>
<proteinExistence type="predicted"/>
<dbReference type="EMBL" id="JARIHO010000008">
    <property type="protein sequence ID" value="KAJ7356595.1"/>
    <property type="molecule type" value="Genomic_DNA"/>
</dbReference>
<accession>A0AAD7EWV2</accession>
<keyword evidence="2" id="KW-1185">Reference proteome</keyword>
<evidence type="ECO:0000313" key="2">
    <source>
        <dbReference type="Proteomes" id="UP001218218"/>
    </source>
</evidence>
<reference evidence="1" key="1">
    <citation type="submission" date="2023-03" db="EMBL/GenBank/DDBJ databases">
        <title>Massive genome expansion in bonnet fungi (Mycena s.s.) driven by repeated elements and novel gene families across ecological guilds.</title>
        <authorList>
            <consortium name="Lawrence Berkeley National Laboratory"/>
            <person name="Harder C.B."/>
            <person name="Miyauchi S."/>
            <person name="Viragh M."/>
            <person name="Kuo A."/>
            <person name="Thoen E."/>
            <person name="Andreopoulos B."/>
            <person name="Lu D."/>
            <person name="Skrede I."/>
            <person name="Drula E."/>
            <person name="Henrissat B."/>
            <person name="Morin E."/>
            <person name="Kohler A."/>
            <person name="Barry K."/>
            <person name="LaButti K."/>
            <person name="Morin E."/>
            <person name="Salamov A."/>
            <person name="Lipzen A."/>
            <person name="Mereny Z."/>
            <person name="Hegedus B."/>
            <person name="Baldrian P."/>
            <person name="Stursova M."/>
            <person name="Weitz H."/>
            <person name="Taylor A."/>
            <person name="Grigoriev I.V."/>
            <person name="Nagy L.G."/>
            <person name="Martin F."/>
            <person name="Kauserud H."/>
        </authorList>
    </citation>
    <scope>NUCLEOTIDE SEQUENCE</scope>
    <source>
        <strain evidence="1">CBHHK002</strain>
    </source>
</reference>
<organism evidence="1 2">
    <name type="scientific">Mycena albidolilacea</name>
    <dbReference type="NCBI Taxonomy" id="1033008"/>
    <lineage>
        <taxon>Eukaryota</taxon>
        <taxon>Fungi</taxon>
        <taxon>Dikarya</taxon>
        <taxon>Basidiomycota</taxon>
        <taxon>Agaricomycotina</taxon>
        <taxon>Agaricomycetes</taxon>
        <taxon>Agaricomycetidae</taxon>
        <taxon>Agaricales</taxon>
        <taxon>Marasmiineae</taxon>
        <taxon>Mycenaceae</taxon>
        <taxon>Mycena</taxon>
    </lineage>
</organism>
<dbReference type="AlphaFoldDB" id="A0AAD7EWV2"/>